<evidence type="ECO:0000313" key="8">
    <source>
        <dbReference type="Proteomes" id="UP000694388"/>
    </source>
</evidence>
<dbReference type="Ensembl" id="ENSEBUT00000019258.1">
    <property type="protein sequence ID" value="ENSEBUP00000018682.1"/>
    <property type="gene ID" value="ENSEBUG00000011664.1"/>
</dbReference>
<dbReference type="Gene3D" id="3.40.120.10">
    <property type="entry name" value="Alpha-D-Glucose-1,6-Bisphosphate, subunit A, domain 3"/>
    <property type="match status" value="3"/>
</dbReference>
<dbReference type="Pfam" id="PF24947">
    <property type="entry name" value="PGM1_C_vert_fung"/>
    <property type="match status" value="1"/>
</dbReference>
<dbReference type="Proteomes" id="UP000694388">
    <property type="component" value="Unplaced"/>
</dbReference>
<dbReference type="InterPro" id="IPR005846">
    <property type="entry name" value="A-D-PHexomutase_a/b/a-III"/>
</dbReference>
<dbReference type="Gene3D" id="3.30.310.50">
    <property type="entry name" value="Alpha-D-phosphohexomutase, C-terminal domain"/>
    <property type="match status" value="1"/>
</dbReference>
<dbReference type="FunFam" id="3.30.310.50:FF:000002">
    <property type="entry name" value="Phosphoglucomutase 5"/>
    <property type="match status" value="1"/>
</dbReference>
<dbReference type="AlphaFoldDB" id="A0A8C4QQ98"/>
<evidence type="ECO:0000259" key="5">
    <source>
        <dbReference type="Pfam" id="PF02879"/>
    </source>
</evidence>
<organism evidence="7 8">
    <name type="scientific">Eptatretus burgeri</name>
    <name type="common">Inshore hagfish</name>
    <dbReference type="NCBI Taxonomy" id="7764"/>
    <lineage>
        <taxon>Eukaryota</taxon>
        <taxon>Metazoa</taxon>
        <taxon>Chordata</taxon>
        <taxon>Craniata</taxon>
        <taxon>Vertebrata</taxon>
        <taxon>Cyclostomata</taxon>
        <taxon>Myxini</taxon>
        <taxon>Myxiniformes</taxon>
        <taxon>Myxinidae</taxon>
        <taxon>Eptatretinae</taxon>
        <taxon>Eptatretus</taxon>
    </lineage>
</organism>
<dbReference type="GO" id="GO:0014706">
    <property type="term" value="P:striated muscle tissue development"/>
    <property type="evidence" value="ECO:0007669"/>
    <property type="project" value="Ensembl"/>
</dbReference>
<dbReference type="SUPFAM" id="SSF53738">
    <property type="entry name" value="Phosphoglucomutase, first 3 domains"/>
    <property type="match status" value="3"/>
</dbReference>
<evidence type="ECO:0000256" key="3">
    <source>
        <dbReference type="SAM" id="MobiDB-lite"/>
    </source>
</evidence>
<dbReference type="InterPro" id="IPR005845">
    <property type="entry name" value="A-D-PHexomutase_a/b/a-II"/>
</dbReference>
<dbReference type="GO" id="GO:0030055">
    <property type="term" value="C:cell-substrate junction"/>
    <property type="evidence" value="ECO:0007669"/>
    <property type="project" value="TreeGrafter"/>
</dbReference>
<dbReference type="InterPro" id="IPR016055">
    <property type="entry name" value="A-D-PHexomutase_a/b/a-I/II/III"/>
</dbReference>
<accession>A0A8C4QQ98</accession>
<comment type="similarity">
    <text evidence="1">Belongs to the phosphohexose mutase family.</text>
</comment>
<reference evidence="7" key="1">
    <citation type="submission" date="2025-08" db="UniProtKB">
        <authorList>
            <consortium name="Ensembl"/>
        </authorList>
    </citation>
    <scope>IDENTIFICATION</scope>
</reference>
<sequence>MLSFWPPGRHFWSTCWPGARRRVEPGGEVGEGQDWSKLQSEGISQDQWEVLKGNFAPPRQCGEKGVRKGQRARATDSATMDSGPLSVLTSSTAPYDDQRPGGGRFRRPTAVFEGRRNYTQNLVQSIISSVDLRDRQGCTLVLGSDGRYFSRIALTLVIQMAAANGVGRLVVGQHGLLSTPTVSCIIRKVKAIGGIILTACRHPGGIGGDFGIKFNISNGGPAPEAVTEKIYQISRKLEEFAICPDLNVDLNRLGCQEFDLENKFKPFRVEVIDSVEVYASRLRTIFDFAAIKELLSGPNHLKIRIDTMHGVMGPYVKRIICEDLGAPANSAVNYTPQEDFGGQPPDPNLTNASELVNAMKGGEFGFGAAFDADGDRSMILGENGFFVTPSDSIAVIAANAFCIPYFKRVGIRGYARTMPTSTALDRVAKATKITLYETPTGWNYFANLMDVNKLSVCGDESFGAGSDYIREKDGLWAVLAWLSILAARQQSVQEIVKEHWAKFGRNYYRRFDYEMLDAVMAVSLIRDLHELIAGRDFVGQRFVVGDKVFIVEKAESYEYSDPVDGTVSRNQGLRIAFSNASRIIFQISGASSRTTNLHVYFDNLERDAARLDLEPQVVLAPLVAIALKISGINERLGRTGPNVIT</sequence>
<dbReference type="PRINTS" id="PR00509">
    <property type="entry name" value="PGMPMM"/>
</dbReference>
<evidence type="ECO:0000313" key="7">
    <source>
        <dbReference type="Ensembl" id="ENSEBUP00000018682.1"/>
    </source>
</evidence>
<dbReference type="PANTHER" id="PTHR22573">
    <property type="entry name" value="PHOSPHOHEXOMUTASE FAMILY MEMBER"/>
    <property type="match status" value="1"/>
</dbReference>
<dbReference type="GO" id="GO:0030239">
    <property type="term" value="P:myofibril assembly"/>
    <property type="evidence" value="ECO:0007669"/>
    <property type="project" value="Ensembl"/>
</dbReference>
<dbReference type="InterPro" id="IPR005844">
    <property type="entry name" value="A-D-PHexomutase_a/b/a-I"/>
</dbReference>
<evidence type="ECO:0000259" key="6">
    <source>
        <dbReference type="Pfam" id="PF02880"/>
    </source>
</evidence>
<dbReference type="GO" id="GO:0005975">
    <property type="term" value="P:carbohydrate metabolic process"/>
    <property type="evidence" value="ECO:0007669"/>
    <property type="project" value="InterPro"/>
</dbReference>
<evidence type="ECO:0000256" key="2">
    <source>
        <dbReference type="ARBA" id="ARBA00022553"/>
    </source>
</evidence>
<keyword evidence="8" id="KW-1185">Reference proteome</keyword>
<keyword evidence="2" id="KW-0597">Phosphoprotein</keyword>
<dbReference type="GO" id="GO:0042383">
    <property type="term" value="C:sarcolemma"/>
    <property type="evidence" value="ECO:0007669"/>
    <property type="project" value="TreeGrafter"/>
</dbReference>
<protein>
    <submittedName>
        <fullName evidence="7">Phosphoglucomutase 5</fullName>
    </submittedName>
</protein>
<dbReference type="SUPFAM" id="SSF55957">
    <property type="entry name" value="Phosphoglucomutase, C-terminal domain"/>
    <property type="match status" value="1"/>
</dbReference>
<proteinExistence type="inferred from homology"/>
<feature type="domain" description="Alpha-D-phosphohexomutase alpha/beta/alpha" evidence="5">
    <location>
        <begin position="278"/>
        <end position="384"/>
    </location>
</feature>
<dbReference type="GO" id="GO:0005829">
    <property type="term" value="C:cytosol"/>
    <property type="evidence" value="ECO:0007669"/>
    <property type="project" value="TreeGrafter"/>
</dbReference>
<dbReference type="FunFam" id="3.40.120.10:FF:000004">
    <property type="entry name" value="Phosphoglucomutase 5"/>
    <property type="match status" value="1"/>
</dbReference>
<feature type="domain" description="Alpha-D-phosphohexomutase alpha/beta/alpha" evidence="6">
    <location>
        <begin position="390"/>
        <end position="503"/>
    </location>
</feature>
<dbReference type="Pfam" id="PF02879">
    <property type="entry name" value="PGM_PMM_II"/>
    <property type="match status" value="1"/>
</dbReference>
<dbReference type="GeneTree" id="ENSGT00940000158126"/>
<dbReference type="GO" id="GO:0005912">
    <property type="term" value="C:adherens junction"/>
    <property type="evidence" value="ECO:0007669"/>
    <property type="project" value="TreeGrafter"/>
</dbReference>
<dbReference type="FunFam" id="3.40.120.10:FF:000005">
    <property type="entry name" value="Phosphoglucomutase 5"/>
    <property type="match status" value="1"/>
</dbReference>
<reference evidence="7" key="2">
    <citation type="submission" date="2025-09" db="UniProtKB">
        <authorList>
            <consortium name="Ensembl"/>
        </authorList>
    </citation>
    <scope>IDENTIFICATION</scope>
</reference>
<dbReference type="GO" id="GO:0004614">
    <property type="term" value="F:phosphoglucomutase activity"/>
    <property type="evidence" value="ECO:0007669"/>
    <property type="project" value="InterPro"/>
</dbReference>
<dbReference type="InterPro" id="IPR005841">
    <property type="entry name" value="Alpha-D-phosphohexomutase_SF"/>
</dbReference>
<dbReference type="PANTHER" id="PTHR22573:SF27">
    <property type="entry name" value="PHOSPHOGLUCOMUTASE-LIKE PROTEIN 5"/>
    <property type="match status" value="1"/>
</dbReference>
<dbReference type="InterPro" id="IPR045244">
    <property type="entry name" value="PGM"/>
</dbReference>
<dbReference type="NCBIfam" id="NF005737">
    <property type="entry name" value="PRK07564.1-1"/>
    <property type="match status" value="1"/>
</dbReference>
<feature type="domain" description="Alpha-D-phosphohexomutase alpha/beta/alpha" evidence="4">
    <location>
        <begin position="111"/>
        <end position="238"/>
    </location>
</feature>
<dbReference type="Pfam" id="PF02880">
    <property type="entry name" value="PGM_PMM_III"/>
    <property type="match status" value="1"/>
</dbReference>
<dbReference type="Pfam" id="PF02878">
    <property type="entry name" value="PGM_PMM_I"/>
    <property type="match status" value="1"/>
</dbReference>
<dbReference type="InterPro" id="IPR036900">
    <property type="entry name" value="A-D-PHexomutase_C_sf"/>
</dbReference>
<feature type="region of interest" description="Disordered" evidence="3">
    <location>
        <begin position="58"/>
        <end position="107"/>
    </location>
</feature>
<evidence type="ECO:0000256" key="1">
    <source>
        <dbReference type="ARBA" id="ARBA00010231"/>
    </source>
</evidence>
<name>A0A8C4QQ98_EPTBU</name>
<evidence type="ECO:0000259" key="4">
    <source>
        <dbReference type="Pfam" id="PF02878"/>
    </source>
</evidence>